<dbReference type="GO" id="GO:0016020">
    <property type="term" value="C:membrane"/>
    <property type="evidence" value="ECO:0007669"/>
    <property type="project" value="UniProtKB-SubCell"/>
</dbReference>
<evidence type="ECO:0000313" key="9">
    <source>
        <dbReference type="Proteomes" id="UP001174694"/>
    </source>
</evidence>
<feature type="transmembrane region" description="Helical" evidence="6">
    <location>
        <begin position="227"/>
        <end position="249"/>
    </location>
</feature>
<reference evidence="8" key="1">
    <citation type="submission" date="2022-07" db="EMBL/GenBank/DDBJ databases">
        <title>Fungi with potential for degradation of polypropylene.</title>
        <authorList>
            <person name="Gostincar C."/>
        </authorList>
    </citation>
    <scope>NUCLEOTIDE SEQUENCE</scope>
    <source>
        <strain evidence="8">EXF-13308</strain>
    </source>
</reference>
<comment type="subcellular location">
    <subcellularLocation>
        <location evidence="1">Membrane</location>
        <topology evidence="1">Multi-pass membrane protein</topology>
    </subcellularLocation>
</comment>
<name>A0AA38RCQ7_9PEZI</name>
<keyword evidence="5 6" id="KW-0472">Membrane</keyword>
<dbReference type="InterPro" id="IPR036259">
    <property type="entry name" value="MFS_trans_sf"/>
</dbReference>
<evidence type="ECO:0000256" key="6">
    <source>
        <dbReference type="SAM" id="Phobius"/>
    </source>
</evidence>
<evidence type="ECO:0000256" key="4">
    <source>
        <dbReference type="ARBA" id="ARBA00022989"/>
    </source>
</evidence>
<evidence type="ECO:0000256" key="3">
    <source>
        <dbReference type="ARBA" id="ARBA00022692"/>
    </source>
</evidence>
<feature type="transmembrane region" description="Helical" evidence="6">
    <location>
        <begin position="164"/>
        <end position="183"/>
    </location>
</feature>
<organism evidence="8 9">
    <name type="scientific">Pleurostoma richardsiae</name>
    <dbReference type="NCBI Taxonomy" id="41990"/>
    <lineage>
        <taxon>Eukaryota</taxon>
        <taxon>Fungi</taxon>
        <taxon>Dikarya</taxon>
        <taxon>Ascomycota</taxon>
        <taxon>Pezizomycotina</taxon>
        <taxon>Sordariomycetes</taxon>
        <taxon>Sordariomycetidae</taxon>
        <taxon>Calosphaeriales</taxon>
        <taxon>Pleurostomataceae</taxon>
        <taxon>Pleurostoma</taxon>
    </lineage>
</organism>
<feature type="transmembrane region" description="Helical" evidence="6">
    <location>
        <begin position="394"/>
        <end position="419"/>
    </location>
</feature>
<evidence type="ECO:0000313" key="8">
    <source>
        <dbReference type="EMBL" id="KAJ9133702.1"/>
    </source>
</evidence>
<feature type="transmembrane region" description="Helical" evidence="6">
    <location>
        <begin position="195"/>
        <end position="215"/>
    </location>
</feature>
<accession>A0AA38RCQ7</accession>
<dbReference type="AlphaFoldDB" id="A0AA38RCQ7"/>
<keyword evidence="9" id="KW-1185">Reference proteome</keyword>
<feature type="transmembrane region" description="Helical" evidence="6">
    <location>
        <begin position="341"/>
        <end position="358"/>
    </location>
</feature>
<keyword evidence="3 6" id="KW-0812">Transmembrane</keyword>
<dbReference type="PANTHER" id="PTHR43791:SF46">
    <property type="entry name" value="MAJOR FACILITATOR SUPERFAMILY (MFS) PROFILE DOMAIN-CONTAINING PROTEIN-RELATED"/>
    <property type="match status" value="1"/>
</dbReference>
<dbReference type="PANTHER" id="PTHR43791">
    <property type="entry name" value="PERMEASE-RELATED"/>
    <property type="match status" value="1"/>
</dbReference>
<keyword evidence="4 6" id="KW-1133">Transmembrane helix</keyword>
<dbReference type="FunFam" id="1.20.1250.20:FF:000013">
    <property type="entry name" value="MFS general substrate transporter"/>
    <property type="match status" value="1"/>
</dbReference>
<dbReference type="PROSITE" id="PS50850">
    <property type="entry name" value="MFS"/>
    <property type="match status" value="1"/>
</dbReference>
<feature type="transmembrane region" description="Helical" evidence="6">
    <location>
        <begin position="104"/>
        <end position="126"/>
    </location>
</feature>
<dbReference type="Gene3D" id="1.20.1250.20">
    <property type="entry name" value="MFS general substrate transporter like domains"/>
    <property type="match status" value="2"/>
</dbReference>
<keyword evidence="2" id="KW-0813">Transport</keyword>
<evidence type="ECO:0000259" key="7">
    <source>
        <dbReference type="PROSITE" id="PS50850"/>
    </source>
</evidence>
<feature type="transmembrane region" description="Helical" evidence="6">
    <location>
        <begin position="370"/>
        <end position="388"/>
    </location>
</feature>
<dbReference type="SUPFAM" id="SSF103473">
    <property type="entry name" value="MFS general substrate transporter"/>
    <property type="match status" value="1"/>
</dbReference>
<sequence>MADQAGKVADKTEAPDIETAAPVRAMSINQGEVKNLVSSDYDEYLGLQEVFQGERLEKLTRKIDIRILPQLILLYLLCYIDRSNAGNVKLFGALDDLKLSGQDWNTAMCVFFATYSLGGVPSNIALKRLGPNLWLPILLTVCGLLDVFHGLLNNMAGLVSLRLLLGLVEAGVYPGCSYVLTSWYAPEEVHRRMTVFYSGASLATAFSGLLAYAIGHLDHTWGYRGWRFIYVIEGLLSICVGLIYFFVLCPSPEKASGWLTEEEKRFLVLRNRFARIGNSGVGEDEKFSWKHARESFRSFHVYSVGIIEFTVCVVVYGISFVLPTVISLLGYSALKAQAMTAPPYVFACVAVFFSGWAADRYQKRMLAQVIPNIVACVGLVIIIASVRYSSVPGVTYLGIFFMAAGLQCLSPATMAWIALNQAGDMKRGVSMAIMVSIGQLGGIVGSNIFLAREAPVYSIGFGICLGMLVVIGVIWPVIYWAILKRINAQRDRLSIEEIAAAYTEEDLADMGDRSPLFRYAT</sequence>
<dbReference type="InterPro" id="IPR020846">
    <property type="entry name" value="MFS_dom"/>
</dbReference>
<dbReference type="InterPro" id="IPR011701">
    <property type="entry name" value="MFS"/>
</dbReference>
<feature type="transmembrane region" description="Helical" evidence="6">
    <location>
        <begin position="299"/>
        <end position="321"/>
    </location>
</feature>
<dbReference type="Pfam" id="PF07690">
    <property type="entry name" value="MFS_1"/>
    <property type="match status" value="1"/>
</dbReference>
<feature type="transmembrane region" description="Helical" evidence="6">
    <location>
        <begin position="133"/>
        <end position="152"/>
    </location>
</feature>
<dbReference type="GO" id="GO:0022857">
    <property type="term" value="F:transmembrane transporter activity"/>
    <property type="evidence" value="ECO:0007669"/>
    <property type="project" value="InterPro"/>
</dbReference>
<protein>
    <submittedName>
        <fullName evidence="8">MFS general substrate transporter</fullName>
    </submittedName>
</protein>
<evidence type="ECO:0000256" key="2">
    <source>
        <dbReference type="ARBA" id="ARBA00022448"/>
    </source>
</evidence>
<comment type="caution">
    <text evidence="8">The sequence shown here is derived from an EMBL/GenBank/DDBJ whole genome shotgun (WGS) entry which is preliminary data.</text>
</comment>
<dbReference type="EMBL" id="JANBVO010000048">
    <property type="protein sequence ID" value="KAJ9133702.1"/>
    <property type="molecule type" value="Genomic_DNA"/>
</dbReference>
<feature type="transmembrane region" description="Helical" evidence="6">
    <location>
        <begin position="431"/>
        <end position="450"/>
    </location>
</feature>
<evidence type="ECO:0000256" key="1">
    <source>
        <dbReference type="ARBA" id="ARBA00004141"/>
    </source>
</evidence>
<dbReference type="Proteomes" id="UP001174694">
    <property type="component" value="Unassembled WGS sequence"/>
</dbReference>
<proteinExistence type="predicted"/>
<gene>
    <name evidence="8" type="ORF">NKR23_g10613</name>
</gene>
<evidence type="ECO:0000256" key="5">
    <source>
        <dbReference type="ARBA" id="ARBA00023136"/>
    </source>
</evidence>
<feature type="domain" description="Major facilitator superfamily (MFS) profile" evidence="7">
    <location>
        <begin position="67"/>
        <end position="484"/>
    </location>
</feature>
<feature type="transmembrane region" description="Helical" evidence="6">
    <location>
        <begin position="456"/>
        <end position="482"/>
    </location>
</feature>
<dbReference type="FunFam" id="1.20.1250.20:FF:000057">
    <property type="entry name" value="MFS general substrate transporter"/>
    <property type="match status" value="1"/>
</dbReference>